<proteinExistence type="predicted"/>
<accession>A0A834G7Z4</accession>
<sequence length="158" mass="17781">MEQKPELPTQLTTNNEEERGGLEEEEFYEKIEAPKFVDFTAPDPYRPDDRYWFCLRVALFPEYCLARSVRFDLGQGSQKSLHPTSTNTEQKGPSSADEKCPLSAPPKPSKSRVSRLAVISSFSQKLVDGKGKAKPLCHTENQKAKPHTISPLSSPPFR</sequence>
<reference evidence="2" key="1">
    <citation type="submission" date="2019-11" db="EMBL/GenBank/DDBJ databases">
        <authorList>
            <person name="Liu Y."/>
            <person name="Hou J."/>
            <person name="Li T.-Q."/>
            <person name="Guan C.-H."/>
            <person name="Wu X."/>
            <person name="Wu H.-Z."/>
            <person name="Ling F."/>
            <person name="Zhang R."/>
            <person name="Shi X.-G."/>
            <person name="Ren J.-P."/>
            <person name="Chen E.-F."/>
            <person name="Sun J.-M."/>
        </authorList>
    </citation>
    <scope>NUCLEOTIDE SEQUENCE</scope>
    <source>
        <strain evidence="2">Adult_tree_wgs_1</strain>
        <tissue evidence="2">Leaves</tissue>
    </source>
</reference>
<dbReference type="AlphaFoldDB" id="A0A834G7Z4"/>
<protein>
    <submittedName>
        <fullName evidence="2">Uncharacterized protein</fullName>
    </submittedName>
</protein>
<dbReference type="PANTHER" id="PTHR37241">
    <property type="entry name" value="NEUROFILAMENT HEAVY PROTEIN"/>
    <property type="match status" value="1"/>
</dbReference>
<dbReference type="OrthoDB" id="785936at2759"/>
<organism evidence="2 3">
    <name type="scientific">Rhododendron simsii</name>
    <name type="common">Sims's rhododendron</name>
    <dbReference type="NCBI Taxonomy" id="118357"/>
    <lineage>
        <taxon>Eukaryota</taxon>
        <taxon>Viridiplantae</taxon>
        <taxon>Streptophyta</taxon>
        <taxon>Embryophyta</taxon>
        <taxon>Tracheophyta</taxon>
        <taxon>Spermatophyta</taxon>
        <taxon>Magnoliopsida</taxon>
        <taxon>eudicotyledons</taxon>
        <taxon>Gunneridae</taxon>
        <taxon>Pentapetalae</taxon>
        <taxon>asterids</taxon>
        <taxon>Ericales</taxon>
        <taxon>Ericaceae</taxon>
        <taxon>Ericoideae</taxon>
        <taxon>Rhodoreae</taxon>
        <taxon>Rhododendron</taxon>
    </lineage>
</organism>
<dbReference type="Proteomes" id="UP000626092">
    <property type="component" value="Unassembled WGS sequence"/>
</dbReference>
<gene>
    <name evidence="2" type="ORF">RHSIM_Rhsim11G0146600</name>
</gene>
<feature type="region of interest" description="Disordered" evidence="1">
    <location>
        <begin position="1"/>
        <end position="23"/>
    </location>
</feature>
<feature type="compositionally biased region" description="Polar residues" evidence="1">
    <location>
        <begin position="75"/>
        <end position="93"/>
    </location>
</feature>
<dbReference type="EMBL" id="WJXA01000011">
    <property type="protein sequence ID" value="KAF7127607.1"/>
    <property type="molecule type" value="Genomic_DNA"/>
</dbReference>
<comment type="caution">
    <text evidence="2">The sequence shown here is derived from an EMBL/GenBank/DDBJ whole genome shotgun (WGS) entry which is preliminary data.</text>
</comment>
<dbReference type="PANTHER" id="PTHR37241:SF1">
    <property type="entry name" value="NEUROFILAMENT HEAVY PROTEIN"/>
    <property type="match status" value="1"/>
</dbReference>
<keyword evidence="3" id="KW-1185">Reference proteome</keyword>
<evidence type="ECO:0000256" key="1">
    <source>
        <dbReference type="SAM" id="MobiDB-lite"/>
    </source>
</evidence>
<evidence type="ECO:0000313" key="3">
    <source>
        <dbReference type="Proteomes" id="UP000626092"/>
    </source>
</evidence>
<evidence type="ECO:0000313" key="2">
    <source>
        <dbReference type="EMBL" id="KAF7127607.1"/>
    </source>
</evidence>
<name>A0A834G7Z4_RHOSS</name>
<feature type="region of interest" description="Disordered" evidence="1">
    <location>
        <begin position="75"/>
        <end position="158"/>
    </location>
</feature>